<dbReference type="RefSeq" id="WP_344076821.1">
    <property type="nucleotide sequence ID" value="NZ_BAAACA010000035.1"/>
</dbReference>
<evidence type="ECO:0000313" key="1">
    <source>
        <dbReference type="EMBL" id="GAA0613975.1"/>
    </source>
</evidence>
<comment type="caution">
    <text evidence="1">The sequence shown here is derived from an EMBL/GenBank/DDBJ whole genome shotgun (WGS) entry which is preliminary data.</text>
</comment>
<proteinExistence type="predicted"/>
<protein>
    <submittedName>
        <fullName evidence="1">Uncharacterized protein</fullName>
    </submittedName>
</protein>
<accession>A0ABN1GLE8</accession>
<evidence type="ECO:0000313" key="2">
    <source>
        <dbReference type="Proteomes" id="UP001500668"/>
    </source>
</evidence>
<gene>
    <name evidence="1" type="ORF">GCM10010394_49930</name>
</gene>
<name>A0ABN1GLE8_9ACTN</name>
<dbReference type="EMBL" id="BAAACA010000035">
    <property type="protein sequence ID" value="GAA0613975.1"/>
    <property type="molecule type" value="Genomic_DNA"/>
</dbReference>
<keyword evidence="2" id="KW-1185">Reference proteome</keyword>
<dbReference type="Proteomes" id="UP001500668">
    <property type="component" value="Unassembled WGS sequence"/>
</dbReference>
<sequence>MTDTITVRLDVRGQGLPEINYRNKRIVTPETITFVYLIDNPGPVNGIYPACAEVTGRCRSARGSTQGPRRTTECFYRAWPDFWPAWLITFGAEHRPR</sequence>
<organism evidence="1 2">
    <name type="scientific">Streptomyces crystallinus</name>
    <dbReference type="NCBI Taxonomy" id="68191"/>
    <lineage>
        <taxon>Bacteria</taxon>
        <taxon>Bacillati</taxon>
        <taxon>Actinomycetota</taxon>
        <taxon>Actinomycetes</taxon>
        <taxon>Kitasatosporales</taxon>
        <taxon>Streptomycetaceae</taxon>
        <taxon>Streptomyces</taxon>
    </lineage>
</organism>
<reference evidence="1 2" key="1">
    <citation type="journal article" date="2019" name="Int. J. Syst. Evol. Microbiol.">
        <title>The Global Catalogue of Microorganisms (GCM) 10K type strain sequencing project: providing services to taxonomists for standard genome sequencing and annotation.</title>
        <authorList>
            <consortium name="The Broad Institute Genomics Platform"/>
            <consortium name="The Broad Institute Genome Sequencing Center for Infectious Disease"/>
            <person name="Wu L."/>
            <person name="Ma J."/>
        </authorList>
    </citation>
    <scope>NUCLEOTIDE SEQUENCE [LARGE SCALE GENOMIC DNA]</scope>
    <source>
        <strain evidence="1 2">JCM 5067</strain>
    </source>
</reference>